<feature type="domain" description="Metallo-beta-lactamase" evidence="1">
    <location>
        <begin position="74"/>
        <end position="270"/>
    </location>
</feature>
<keyword evidence="2" id="KW-0378">Hydrolase</keyword>
<sequence>MTHYENPVPTTVSSPGMFWSTMWKFMTVKNDREPAKAPGPFTFDLLAYDNPKEDEIRLTWLGHTTILLEVAGKRFLTDPVWAMRASPFSFMGPKRFFEIPVSIDHLPPLDGVLLTHDHYDHLDEQVIRKLGAKGYTFYCPLGVEGHLRKWGVSPEQWRVFNWGDSLVLDETCTLTALPTRHFSGRGLRDRNTTLWTSWVITGRHHKVYFGGDSGWWPGFEEIGNTYGPFDLTILEIGAYGDGWPDIHMGPDNALRAHAALRGKVMLPVHWGTYNLALHPWREPVERLLAAAPDDIVLWLPRPGACGALPSASHINRWWEYVYSM</sequence>
<protein>
    <submittedName>
        <fullName evidence="2">MBL fold metallo-hydrolase</fullName>
    </submittedName>
</protein>
<organism evidence="2 3">
    <name type="scientific">Chitinophaga parva</name>
    <dbReference type="NCBI Taxonomy" id="2169414"/>
    <lineage>
        <taxon>Bacteria</taxon>
        <taxon>Pseudomonadati</taxon>
        <taxon>Bacteroidota</taxon>
        <taxon>Chitinophagia</taxon>
        <taxon>Chitinophagales</taxon>
        <taxon>Chitinophagaceae</taxon>
        <taxon>Chitinophaga</taxon>
    </lineage>
</organism>
<comment type="caution">
    <text evidence="2">The sequence shown here is derived from an EMBL/GenBank/DDBJ whole genome shotgun (WGS) entry which is preliminary data.</text>
</comment>
<accession>A0A2T7BDW6</accession>
<name>A0A2T7BDW6_9BACT</name>
<evidence type="ECO:0000313" key="2">
    <source>
        <dbReference type="EMBL" id="PUZ23272.1"/>
    </source>
</evidence>
<dbReference type="PANTHER" id="PTHR15032:SF4">
    <property type="entry name" value="N-ACYL-PHOSPHATIDYLETHANOLAMINE-HYDROLYZING PHOSPHOLIPASE D"/>
    <property type="match status" value="1"/>
</dbReference>
<dbReference type="GO" id="GO:0005737">
    <property type="term" value="C:cytoplasm"/>
    <property type="evidence" value="ECO:0007669"/>
    <property type="project" value="TreeGrafter"/>
</dbReference>
<proteinExistence type="predicted"/>
<dbReference type="Proteomes" id="UP000244450">
    <property type="component" value="Unassembled WGS sequence"/>
</dbReference>
<dbReference type="OrthoDB" id="9805728at2"/>
<dbReference type="InterPro" id="IPR001279">
    <property type="entry name" value="Metallo-B-lactamas"/>
</dbReference>
<dbReference type="SUPFAM" id="SSF56281">
    <property type="entry name" value="Metallo-hydrolase/oxidoreductase"/>
    <property type="match status" value="1"/>
</dbReference>
<dbReference type="GO" id="GO:0016787">
    <property type="term" value="F:hydrolase activity"/>
    <property type="evidence" value="ECO:0007669"/>
    <property type="project" value="UniProtKB-KW"/>
</dbReference>
<evidence type="ECO:0000259" key="1">
    <source>
        <dbReference type="Pfam" id="PF12706"/>
    </source>
</evidence>
<gene>
    <name evidence="2" type="ORF">DCC81_23045</name>
</gene>
<dbReference type="Gene3D" id="3.60.15.10">
    <property type="entry name" value="Ribonuclease Z/Hydroxyacylglutathione hydrolase-like"/>
    <property type="match status" value="1"/>
</dbReference>
<dbReference type="AlphaFoldDB" id="A0A2T7BDW6"/>
<keyword evidence="3" id="KW-1185">Reference proteome</keyword>
<evidence type="ECO:0000313" key="3">
    <source>
        <dbReference type="Proteomes" id="UP000244450"/>
    </source>
</evidence>
<reference evidence="2 3" key="1">
    <citation type="submission" date="2018-04" db="EMBL/GenBank/DDBJ databases">
        <title>Chitinophaga fuyangensis sp. nov., isolated from soil in a chemical factory.</title>
        <authorList>
            <person name="Chen K."/>
        </authorList>
    </citation>
    <scope>NUCLEOTIDE SEQUENCE [LARGE SCALE GENOMIC DNA]</scope>
    <source>
        <strain evidence="2 3">LY-1</strain>
    </source>
</reference>
<dbReference type="RefSeq" id="WP_108689016.1">
    <property type="nucleotide sequence ID" value="NZ_QCYK01000003.1"/>
</dbReference>
<dbReference type="PANTHER" id="PTHR15032">
    <property type="entry name" value="N-ACYL-PHOSPHATIDYLETHANOLAMINE-HYDROLYZING PHOSPHOLIPASE D"/>
    <property type="match status" value="1"/>
</dbReference>
<dbReference type="EMBL" id="QCYK01000003">
    <property type="protein sequence ID" value="PUZ23272.1"/>
    <property type="molecule type" value="Genomic_DNA"/>
</dbReference>
<dbReference type="InterPro" id="IPR036866">
    <property type="entry name" value="RibonucZ/Hydroxyglut_hydro"/>
</dbReference>
<dbReference type="Pfam" id="PF12706">
    <property type="entry name" value="Lactamase_B_2"/>
    <property type="match status" value="1"/>
</dbReference>